<protein>
    <recommendedName>
        <fullName evidence="4">Secreted protein</fullName>
    </recommendedName>
</protein>
<feature type="chain" id="PRO_5002248705" description="Secreted protein" evidence="1">
    <location>
        <begin position="23"/>
        <end position="80"/>
    </location>
</feature>
<keyword evidence="3" id="KW-1185">Reference proteome</keyword>
<evidence type="ECO:0000313" key="2">
    <source>
        <dbReference type="EMBL" id="KJA27899.1"/>
    </source>
</evidence>
<evidence type="ECO:0008006" key="4">
    <source>
        <dbReference type="Google" id="ProtNLM"/>
    </source>
</evidence>
<dbReference type="AlphaFoldDB" id="A0A0D2PAG4"/>
<name>A0A0D2PAG4_HYPSF</name>
<gene>
    <name evidence="2" type="ORF">HYPSUDRAFT_884856</name>
</gene>
<accession>A0A0D2PAG4</accession>
<feature type="signal peptide" evidence="1">
    <location>
        <begin position="1"/>
        <end position="22"/>
    </location>
</feature>
<dbReference type="Proteomes" id="UP000054270">
    <property type="component" value="Unassembled WGS sequence"/>
</dbReference>
<dbReference type="EMBL" id="KN817523">
    <property type="protein sequence ID" value="KJA27899.1"/>
    <property type="molecule type" value="Genomic_DNA"/>
</dbReference>
<reference evidence="3" key="1">
    <citation type="submission" date="2014-04" db="EMBL/GenBank/DDBJ databases">
        <title>Evolutionary Origins and Diversification of the Mycorrhizal Mutualists.</title>
        <authorList>
            <consortium name="DOE Joint Genome Institute"/>
            <consortium name="Mycorrhizal Genomics Consortium"/>
            <person name="Kohler A."/>
            <person name="Kuo A."/>
            <person name="Nagy L.G."/>
            <person name="Floudas D."/>
            <person name="Copeland A."/>
            <person name="Barry K.W."/>
            <person name="Cichocki N."/>
            <person name="Veneault-Fourrey C."/>
            <person name="LaButti K."/>
            <person name="Lindquist E.A."/>
            <person name="Lipzen A."/>
            <person name="Lundell T."/>
            <person name="Morin E."/>
            <person name="Murat C."/>
            <person name="Riley R."/>
            <person name="Ohm R."/>
            <person name="Sun H."/>
            <person name="Tunlid A."/>
            <person name="Henrissat B."/>
            <person name="Grigoriev I.V."/>
            <person name="Hibbett D.S."/>
            <person name="Martin F."/>
        </authorList>
    </citation>
    <scope>NUCLEOTIDE SEQUENCE [LARGE SCALE GENOMIC DNA]</scope>
    <source>
        <strain evidence="3">FD-334 SS-4</strain>
    </source>
</reference>
<proteinExistence type="predicted"/>
<evidence type="ECO:0000313" key="3">
    <source>
        <dbReference type="Proteomes" id="UP000054270"/>
    </source>
</evidence>
<keyword evidence="1" id="KW-0732">Signal</keyword>
<sequence>MAITACLIHRHLWVLFSKVCTAQHQPLDIQIFLSNLYFAGFEHLVGHPGSEQHHPSAASAAQMQTDSSLLGTNRLATGLI</sequence>
<evidence type="ECO:0000256" key="1">
    <source>
        <dbReference type="SAM" id="SignalP"/>
    </source>
</evidence>
<organism evidence="2 3">
    <name type="scientific">Hypholoma sublateritium (strain FD-334 SS-4)</name>
    <dbReference type="NCBI Taxonomy" id="945553"/>
    <lineage>
        <taxon>Eukaryota</taxon>
        <taxon>Fungi</taxon>
        <taxon>Dikarya</taxon>
        <taxon>Basidiomycota</taxon>
        <taxon>Agaricomycotina</taxon>
        <taxon>Agaricomycetes</taxon>
        <taxon>Agaricomycetidae</taxon>
        <taxon>Agaricales</taxon>
        <taxon>Agaricineae</taxon>
        <taxon>Strophariaceae</taxon>
        <taxon>Hypholoma</taxon>
    </lineage>
</organism>